<feature type="signal peptide" evidence="1">
    <location>
        <begin position="1"/>
        <end position="19"/>
    </location>
</feature>
<comment type="caution">
    <text evidence="2">The sequence shown here is derived from an EMBL/GenBank/DDBJ whole genome shotgun (WGS) entry which is preliminary data.</text>
</comment>
<keyword evidence="1" id="KW-0732">Signal</keyword>
<proteinExistence type="predicted"/>
<dbReference type="EMBL" id="JAKNQU010000002">
    <property type="protein sequence ID" value="MCZ0926741.1"/>
    <property type="molecule type" value="Genomic_DNA"/>
</dbReference>
<evidence type="ECO:0000313" key="2">
    <source>
        <dbReference type="EMBL" id="MCZ0926741.1"/>
    </source>
</evidence>
<evidence type="ECO:0000313" key="3">
    <source>
        <dbReference type="Proteomes" id="UP001321125"/>
    </source>
</evidence>
<dbReference type="RefSeq" id="WP_268901440.1">
    <property type="nucleotide sequence ID" value="NZ_JAKNQT010000001.1"/>
</dbReference>
<keyword evidence="3" id="KW-1185">Reference proteome</keyword>
<dbReference type="InterPro" id="IPR025737">
    <property type="entry name" value="FApF"/>
</dbReference>
<dbReference type="Proteomes" id="UP001321125">
    <property type="component" value="Unassembled WGS sequence"/>
</dbReference>
<name>A0ABT4ISU8_9GAMM</name>
<reference evidence="2 3" key="1">
    <citation type="submission" date="2022-02" db="EMBL/GenBank/DDBJ databases">
        <title>Study of halophilic communities from a Mexican lake.</title>
        <authorList>
            <person name="Hernandez-Soto L.M."/>
            <person name="Martinez-Abarca F."/>
            <person name="Ramirez-Saad H.C."/>
            <person name="Aguirre-Garrido J.F."/>
        </authorList>
    </citation>
    <scope>NUCLEOTIDE SEQUENCE [LARGE SCALE GENOMIC DNA]</scope>
    <source>
        <strain evidence="2 3">Hjan13</strain>
    </source>
</reference>
<sequence>MLPRILLALTCSYSAASMATENGTPTTAMGLLDFGAGYLPPSTDNGTVGFRAAYYSTDAQKDNDGNDTGNDFSLDVLSLSMAYFYMTDQKVLGARYGFGTVVPFFKMDSELQVKRGGATLFSDEADVFELADIQFMPMLLQWTPSPNLSIFAQFQIQAPTGDYDSERLVSPGLNRWAFTPQAAFTYVSDSGYEVSSSFQLDINTRNDDTDYRSGTEYRHEFAVGKHVGPWTVGVGGYHYQQITDDDAPGLEGGNRASVVAAGPAIGFFDPGSSIPPIRFHAYKEFGAENRTEGYNIGLTMAFSF</sequence>
<accession>A0ABT4ISU8</accession>
<gene>
    <name evidence="2" type="ORF">L0635_06570</name>
</gene>
<evidence type="ECO:0000256" key="1">
    <source>
        <dbReference type="SAM" id="SignalP"/>
    </source>
</evidence>
<feature type="chain" id="PRO_5045327997" evidence="1">
    <location>
        <begin position="20"/>
        <end position="304"/>
    </location>
</feature>
<organism evidence="2 3">
    <name type="scientific">Vreelandella janggokensis</name>
    <dbReference type="NCBI Taxonomy" id="370767"/>
    <lineage>
        <taxon>Bacteria</taxon>
        <taxon>Pseudomonadati</taxon>
        <taxon>Pseudomonadota</taxon>
        <taxon>Gammaproteobacteria</taxon>
        <taxon>Oceanospirillales</taxon>
        <taxon>Halomonadaceae</taxon>
        <taxon>Vreelandella</taxon>
    </lineage>
</organism>
<dbReference type="Pfam" id="PF13557">
    <property type="entry name" value="Phenol_MetA_deg"/>
    <property type="match status" value="1"/>
</dbReference>
<protein>
    <submittedName>
        <fullName evidence="2">Transporter</fullName>
    </submittedName>
</protein>